<keyword evidence="4 14" id="KW-0813">Transport</keyword>
<dbReference type="VEuPathDB" id="VectorBase:AMEC019571"/>
<keyword evidence="8 14" id="KW-0809">Transit peptide</keyword>
<accession>A0A182UFQ0</accession>
<comment type="similarity">
    <text evidence="3 14">Belongs to the TIM50 family.</text>
</comment>
<evidence type="ECO:0000256" key="13">
    <source>
        <dbReference type="ARBA" id="ARBA00061911"/>
    </source>
</evidence>
<keyword evidence="17" id="KW-1185">Reference proteome</keyword>
<evidence type="ECO:0000313" key="16">
    <source>
        <dbReference type="EnsemblMetazoa" id="AMEC019571-PA"/>
    </source>
</evidence>
<feature type="domain" description="FCP1 homology" evidence="15">
    <location>
        <begin position="210"/>
        <end position="353"/>
    </location>
</feature>
<evidence type="ECO:0000256" key="2">
    <source>
        <dbReference type="ARBA" id="ARBA00004434"/>
    </source>
</evidence>
<dbReference type="InterPro" id="IPR036412">
    <property type="entry name" value="HAD-like_sf"/>
</dbReference>
<evidence type="ECO:0000256" key="7">
    <source>
        <dbReference type="ARBA" id="ARBA00022927"/>
    </source>
</evidence>
<keyword evidence="10 14" id="KW-0811">Translocation</keyword>
<keyword evidence="12 14" id="KW-0472">Membrane</keyword>
<evidence type="ECO:0000256" key="3">
    <source>
        <dbReference type="ARBA" id="ARBA00006344"/>
    </source>
</evidence>
<dbReference type="AlphaFoldDB" id="A0A182UFQ0"/>
<dbReference type="Proteomes" id="UP000075902">
    <property type="component" value="Unassembled WGS sequence"/>
</dbReference>
<keyword evidence="5 14" id="KW-0812">Transmembrane</keyword>
<keyword evidence="6" id="KW-0999">Mitochondrion inner membrane</keyword>
<evidence type="ECO:0000256" key="11">
    <source>
        <dbReference type="ARBA" id="ARBA00023128"/>
    </source>
</evidence>
<evidence type="ECO:0000256" key="9">
    <source>
        <dbReference type="ARBA" id="ARBA00022989"/>
    </source>
</evidence>
<dbReference type="InterPro" id="IPR050365">
    <property type="entry name" value="TIM50"/>
</dbReference>
<dbReference type="STRING" id="34690.A0A182UFQ0"/>
<evidence type="ECO:0000256" key="12">
    <source>
        <dbReference type="ARBA" id="ARBA00023136"/>
    </source>
</evidence>
<dbReference type="InterPro" id="IPR023214">
    <property type="entry name" value="HAD_sf"/>
</dbReference>
<keyword evidence="11 14" id="KW-0496">Mitochondrion</keyword>
<keyword evidence="9 14" id="KW-1133">Transmembrane helix</keyword>
<dbReference type="EnsemblMetazoa" id="AMEC019571-RA">
    <property type="protein sequence ID" value="AMEC019571-PA"/>
    <property type="gene ID" value="AMEC019571"/>
</dbReference>
<dbReference type="SUPFAM" id="SSF56784">
    <property type="entry name" value="HAD-like"/>
    <property type="match status" value="1"/>
</dbReference>
<protein>
    <recommendedName>
        <fullName evidence="14">Mitochondrial import inner membrane translocase subunit TIM50</fullName>
    </recommendedName>
</protein>
<reference evidence="16" key="2">
    <citation type="submission" date="2020-05" db="UniProtKB">
        <authorList>
            <consortium name="EnsemblMetazoa"/>
        </authorList>
    </citation>
    <scope>IDENTIFICATION</scope>
    <source>
        <strain evidence="16">CM1001059</strain>
    </source>
</reference>
<dbReference type="Pfam" id="PF03031">
    <property type="entry name" value="NIF"/>
    <property type="match status" value="1"/>
</dbReference>
<keyword evidence="7 14" id="KW-0653">Protein transport</keyword>
<evidence type="ECO:0000256" key="1">
    <source>
        <dbReference type="ARBA" id="ARBA00002959"/>
    </source>
</evidence>
<evidence type="ECO:0000256" key="8">
    <source>
        <dbReference type="ARBA" id="ARBA00022946"/>
    </source>
</evidence>
<evidence type="ECO:0000313" key="17">
    <source>
        <dbReference type="Proteomes" id="UP000075902"/>
    </source>
</evidence>
<comment type="subunit">
    <text evidence="13">Component of the TIM23 complex at least composed of Tim23, Tim17 (Tim17a1, Tim17a2 or Tim17b1) and a Tim50.</text>
</comment>
<proteinExistence type="inferred from homology"/>
<sequence length="416" mass="48823">MVSRNLFDFLRFRQFYQFQTISVSSLYGTNRAQYCQSKQGYVKAWDASPLPSKWIRSYCTSAKFLHCRQVRLFSAVSGKGSSNEQQQNSPKPQLLSKLFPQTAVEGTENEQQQEKHRKEEEAEKESSWKRMKFGFVFFGFSVSAFCVYTVWVFGAPDRDAEGNIIVDEFMELPTFQQYFRRMWKSMTYYQKMIQEPSREKLLPDPLKYPYVQPPYTLVLEMKDVLVHPDWTYQTGWRFKKRPGVDKFLETLAANYEIVVFTADQGMTVFPILDALDPRGYIMYRLVRDATHFVDGHHVKNLDNLNRDLSKVIVVDWDPNSTKLHPENTLNIPRWTGNDDDAGLFDLMAMLVTIATSEVEDVRDVMTYYKSFENPLVKFRENQRLLAEQMAEREHEEKQRNLPAVQRWRPSFLGGGR</sequence>
<evidence type="ECO:0000256" key="4">
    <source>
        <dbReference type="ARBA" id="ARBA00022448"/>
    </source>
</evidence>
<feature type="transmembrane region" description="Helical" evidence="14">
    <location>
        <begin position="133"/>
        <end position="154"/>
    </location>
</feature>
<comment type="function">
    <text evidence="1 14">Essential component of the TIM23 complex, a complex that mediates the translocation of transit peptide-containing proteins across the mitochondrial inner membrane.</text>
</comment>
<dbReference type="FunFam" id="3.40.50.1000:FF:000019">
    <property type="entry name" value="Mitochondrial import inner membrane translocase subunit TIM50"/>
    <property type="match status" value="1"/>
</dbReference>
<dbReference type="GO" id="GO:0005744">
    <property type="term" value="C:TIM23 mitochondrial import inner membrane translocase complex"/>
    <property type="evidence" value="ECO:0007669"/>
    <property type="project" value="UniProtKB-UniRule"/>
</dbReference>
<dbReference type="PANTHER" id="PTHR12210">
    <property type="entry name" value="DULLARD PROTEIN PHOSPHATASE"/>
    <property type="match status" value="1"/>
</dbReference>
<dbReference type="GO" id="GO:0015031">
    <property type="term" value="P:protein transport"/>
    <property type="evidence" value="ECO:0007669"/>
    <property type="project" value="UniProtKB-KW"/>
</dbReference>
<evidence type="ECO:0000256" key="10">
    <source>
        <dbReference type="ARBA" id="ARBA00023010"/>
    </source>
</evidence>
<dbReference type="InterPro" id="IPR004274">
    <property type="entry name" value="FCP1_dom"/>
</dbReference>
<reference evidence="17" key="1">
    <citation type="submission" date="2014-01" db="EMBL/GenBank/DDBJ databases">
        <title>The Genome Sequence of Anopheles melas CM1001059_A (V2).</title>
        <authorList>
            <consortium name="The Broad Institute Genomics Platform"/>
            <person name="Neafsey D.E."/>
            <person name="Besansky N."/>
            <person name="Howell P."/>
            <person name="Walton C."/>
            <person name="Young S.K."/>
            <person name="Zeng Q."/>
            <person name="Gargeya S."/>
            <person name="Fitzgerald M."/>
            <person name="Haas B."/>
            <person name="Abouelleil A."/>
            <person name="Allen A.W."/>
            <person name="Alvarado L."/>
            <person name="Arachchi H.M."/>
            <person name="Berlin A.M."/>
            <person name="Chapman S.B."/>
            <person name="Gainer-Dewar J."/>
            <person name="Goldberg J."/>
            <person name="Griggs A."/>
            <person name="Gujja S."/>
            <person name="Hansen M."/>
            <person name="Howarth C."/>
            <person name="Imamovic A."/>
            <person name="Ireland A."/>
            <person name="Larimer J."/>
            <person name="McCowan C."/>
            <person name="Murphy C."/>
            <person name="Pearson M."/>
            <person name="Poon T.W."/>
            <person name="Priest M."/>
            <person name="Roberts A."/>
            <person name="Saif S."/>
            <person name="Shea T."/>
            <person name="Sisk P."/>
            <person name="Sykes S."/>
            <person name="Wortman J."/>
            <person name="Nusbaum C."/>
            <person name="Birren B."/>
        </authorList>
    </citation>
    <scope>NUCLEOTIDE SEQUENCE [LARGE SCALE GENOMIC DNA]</scope>
    <source>
        <strain evidence="17">CM1001059</strain>
    </source>
</reference>
<dbReference type="CDD" id="cd07521">
    <property type="entry name" value="HAD_FCP1-like"/>
    <property type="match status" value="1"/>
</dbReference>
<name>A0A182UFQ0_9DIPT</name>
<evidence type="ECO:0000256" key="14">
    <source>
        <dbReference type="RuleBase" id="RU365079"/>
    </source>
</evidence>
<dbReference type="PROSITE" id="PS50969">
    <property type="entry name" value="FCP1"/>
    <property type="match status" value="1"/>
</dbReference>
<dbReference type="SMART" id="SM00577">
    <property type="entry name" value="CPDc"/>
    <property type="match status" value="1"/>
</dbReference>
<evidence type="ECO:0000259" key="15">
    <source>
        <dbReference type="PROSITE" id="PS50969"/>
    </source>
</evidence>
<evidence type="ECO:0000256" key="5">
    <source>
        <dbReference type="ARBA" id="ARBA00022692"/>
    </source>
</evidence>
<dbReference type="Gene3D" id="3.40.50.1000">
    <property type="entry name" value="HAD superfamily/HAD-like"/>
    <property type="match status" value="1"/>
</dbReference>
<evidence type="ECO:0000256" key="6">
    <source>
        <dbReference type="ARBA" id="ARBA00022792"/>
    </source>
</evidence>
<comment type="subcellular location">
    <subcellularLocation>
        <location evidence="2 14">Mitochondrion inner membrane</location>
        <topology evidence="2 14">Single-pass membrane protein</topology>
    </subcellularLocation>
</comment>
<organism evidence="16 17">
    <name type="scientific">Anopheles melas</name>
    <dbReference type="NCBI Taxonomy" id="34690"/>
    <lineage>
        <taxon>Eukaryota</taxon>
        <taxon>Metazoa</taxon>
        <taxon>Ecdysozoa</taxon>
        <taxon>Arthropoda</taxon>
        <taxon>Hexapoda</taxon>
        <taxon>Insecta</taxon>
        <taxon>Pterygota</taxon>
        <taxon>Neoptera</taxon>
        <taxon>Endopterygota</taxon>
        <taxon>Diptera</taxon>
        <taxon>Nematocera</taxon>
        <taxon>Culicoidea</taxon>
        <taxon>Culicidae</taxon>
        <taxon>Anophelinae</taxon>
        <taxon>Anopheles</taxon>
    </lineage>
</organism>